<reference evidence="4" key="2">
    <citation type="submission" date="2010-01" db="EMBL/GenBank/DDBJ databases">
        <title>The complete genome of Conexibacter woesei DSM 14684.</title>
        <authorList>
            <consortium name="US DOE Joint Genome Institute (JGI-PGF)"/>
            <person name="Lucas S."/>
            <person name="Copeland A."/>
            <person name="Lapidus A."/>
            <person name="Glavina del Rio T."/>
            <person name="Dalin E."/>
            <person name="Tice H."/>
            <person name="Bruce D."/>
            <person name="Goodwin L."/>
            <person name="Pitluck S."/>
            <person name="Kyrpides N."/>
            <person name="Mavromatis K."/>
            <person name="Ivanova N."/>
            <person name="Mikhailova N."/>
            <person name="Chertkov O."/>
            <person name="Brettin T."/>
            <person name="Detter J.C."/>
            <person name="Han C."/>
            <person name="Larimer F."/>
            <person name="Land M."/>
            <person name="Hauser L."/>
            <person name="Markowitz V."/>
            <person name="Cheng J.-F."/>
            <person name="Hugenholtz P."/>
            <person name="Woyke T."/>
            <person name="Wu D."/>
            <person name="Pukall R."/>
            <person name="Steenblock K."/>
            <person name="Schneider S."/>
            <person name="Klenk H.-P."/>
            <person name="Eisen J.A."/>
        </authorList>
    </citation>
    <scope>NUCLEOTIDE SEQUENCE [LARGE SCALE GENOMIC DNA]</scope>
    <source>
        <strain evidence="4">DSM 14684 / CIP 108061 / JCM 11494 / NBRC 100937 / ID131577</strain>
    </source>
</reference>
<dbReference type="STRING" id="469383.Cwoe_1598"/>
<dbReference type="Proteomes" id="UP000008229">
    <property type="component" value="Chromosome"/>
</dbReference>
<feature type="region of interest" description="Disordered" evidence="1">
    <location>
        <begin position="1"/>
        <end position="25"/>
    </location>
</feature>
<evidence type="ECO:0008006" key="5">
    <source>
        <dbReference type="Google" id="ProtNLM"/>
    </source>
</evidence>
<sequence>MPALSPAAPARTTTPRSAADRPARDRAAAAERPRFGAARAVYAGLAVLLLAFALFEIVKHGAWLPGLAGLLGPDLALLAGAGAGLARGQLHPRAVPLYNALHRWWPALALTLIALPDPVPLSLFIAGVAWCAHIAVDRACGYGLRDHEGFQRAR</sequence>
<keyword evidence="4" id="KW-1185">Reference proteome</keyword>
<gene>
    <name evidence="3" type="ordered locus">Cwoe_1598</name>
</gene>
<evidence type="ECO:0000313" key="4">
    <source>
        <dbReference type="Proteomes" id="UP000008229"/>
    </source>
</evidence>
<dbReference type="AlphaFoldDB" id="D3F050"/>
<dbReference type="HOGENOM" id="CLU_144225_0_0_11"/>
<feature type="transmembrane region" description="Helical" evidence="2">
    <location>
        <begin position="107"/>
        <end position="130"/>
    </location>
</feature>
<feature type="transmembrane region" description="Helical" evidence="2">
    <location>
        <begin position="64"/>
        <end position="86"/>
    </location>
</feature>
<dbReference type="RefSeq" id="WP_012933077.1">
    <property type="nucleotide sequence ID" value="NC_013739.1"/>
</dbReference>
<dbReference type="eggNOG" id="ENOG503327J">
    <property type="taxonomic scope" value="Bacteria"/>
</dbReference>
<evidence type="ECO:0000256" key="1">
    <source>
        <dbReference type="SAM" id="MobiDB-lite"/>
    </source>
</evidence>
<dbReference type="Pfam" id="PF14079">
    <property type="entry name" value="DUF4260"/>
    <property type="match status" value="1"/>
</dbReference>
<reference evidence="3 4" key="1">
    <citation type="journal article" date="2010" name="Stand. Genomic Sci.">
        <title>Complete genome sequence of Conexibacter woesei type strain (ID131577).</title>
        <authorList>
            <person name="Pukall R."/>
            <person name="Lapidus A."/>
            <person name="Glavina Del Rio T."/>
            <person name="Copeland A."/>
            <person name="Tice H."/>
            <person name="Cheng J.-F."/>
            <person name="Lucas S."/>
            <person name="Chen F."/>
            <person name="Nolan M."/>
            <person name="Bruce D."/>
            <person name="Goodwin L."/>
            <person name="Pitluck S."/>
            <person name="Mavromatis K."/>
            <person name="Ivanova N."/>
            <person name="Ovchinnikova G."/>
            <person name="Pati A."/>
            <person name="Chen A."/>
            <person name="Palaniappan K."/>
            <person name="Land M."/>
            <person name="Hauser L."/>
            <person name="Chang Y.-J."/>
            <person name="Jeffries C.D."/>
            <person name="Chain P."/>
            <person name="Meincke L."/>
            <person name="Sims D."/>
            <person name="Brettin T."/>
            <person name="Detter J.C."/>
            <person name="Rohde M."/>
            <person name="Goeker M."/>
            <person name="Bristow J."/>
            <person name="Eisen J.A."/>
            <person name="Markowitz V."/>
            <person name="Kyrpides N.C."/>
            <person name="Klenk H.-P."/>
            <person name="Hugenholtz P."/>
        </authorList>
    </citation>
    <scope>NUCLEOTIDE SEQUENCE [LARGE SCALE GENOMIC DNA]</scope>
    <source>
        <strain evidence="4">DSM 14684 / CIP 108061 / JCM 11494 / NBRC 100937 / ID131577</strain>
    </source>
</reference>
<evidence type="ECO:0000256" key="2">
    <source>
        <dbReference type="SAM" id="Phobius"/>
    </source>
</evidence>
<keyword evidence="2" id="KW-0472">Membrane</keyword>
<dbReference type="EMBL" id="CP001854">
    <property type="protein sequence ID" value="ADB50026.1"/>
    <property type="molecule type" value="Genomic_DNA"/>
</dbReference>
<keyword evidence="2" id="KW-0812">Transmembrane</keyword>
<dbReference type="KEGG" id="cwo:Cwoe_1598"/>
<protein>
    <recommendedName>
        <fullName evidence="5">DUF4260 family protein</fullName>
    </recommendedName>
</protein>
<name>D3F050_CONWI</name>
<feature type="transmembrane region" description="Helical" evidence="2">
    <location>
        <begin position="40"/>
        <end position="58"/>
    </location>
</feature>
<organism evidence="3 4">
    <name type="scientific">Conexibacter woesei (strain DSM 14684 / CCUG 47730 / CIP 108061 / JCM 11494 / NBRC 100937 / ID131577)</name>
    <dbReference type="NCBI Taxonomy" id="469383"/>
    <lineage>
        <taxon>Bacteria</taxon>
        <taxon>Bacillati</taxon>
        <taxon>Actinomycetota</taxon>
        <taxon>Thermoleophilia</taxon>
        <taxon>Solirubrobacterales</taxon>
        <taxon>Conexibacteraceae</taxon>
        <taxon>Conexibacter</taxon>
    </lineage>
</organism>
<accession>D3F050</accession>
<feature type="compositionally biased region" description="Low complexity" evidence="1">
    <location>
        <begin position="1"/>
        <end position="17"/>
    </location>
</feature>
<dbReference type="OrthoDB" id="9813911at2"/>
<keyword evidence="2" id="KW-1133">Transmembrane helix</keyword>
<evidence type="ECO:0000313" key="3">
    <source>
        <dbReference type="EMBL" id="ADB50026.1"/>
    </source>
</evidence>
<proteinExistence type="predicted"/>
<dbReference type="InterPro" id="IPR025356">
    <property type="entry name" value="DUF4260"/>
</dbReference>